<dbReference type="SUPFAM" id="SSF46785">
    <property type="entry name" value="Winged helix' DNA-binding domain"/>
    <property type="match status" value="1"/>
</dbReference>
<keyword evidence="6" id="KW-1185">Reference proteome</keyword>
<evidence type="ECO:0000256" key="1">
    <source>
        <dbReference type="ARBA" id="ARBA00022491"/>
    </source>
</evidence>
<feature type="domain" description="HTH deoR-type" evidence="4">
    <location>
        <begin position="7"/>
        <end position="62"/>
    </location>
</feature>
<accession>A0ABX7F8M5</accession>
<dbReference type="PANTHER" id="PTHR30363">
    <property type="entry name" value="HTH-TYPE TRANSCRIPTIONAL REGULATOR SRLR-RELATED"/>
    <property type="match status" value="1"/>
</dbReference>
<organism evidence="5 6">
    <name type="scientific">Ponticoccus alexandrii</name>
    <dbReference type="NCBI Taxonomy" id="1943633"/>
    <lineage>
        <taxon>Bacteria</taxon>
        <taxon>Pseudomonadati</taxon>
        <taxon>Pseudomonadota</taxon>
        <taxon>Alphaproteobacteria</taxon>
        <taxon>Rhodobacterales</taxon>
        <taxon>Roseobacteraceae</taxon>
        <taxon>Ponticoccus</taxon>
    </lineage>
</organism>
<evidence type="ECO:0000256" key="3">
    <source>
        <dbReference type="ARBA" id="ARBA00023163"/>
    </source>
</evidence>
<dbReference type="PANTHER" id="PTHR30363:SF4">
    <property type="entry name" value="GLYCEROL-3-PHOSPHATE REGULON REPRESSOR"/>
    <property type="match status" value="1"/>
</dbReference>
<dbReference type="InterPro" id="IPR014036">
    <property type="entry name" value="DeoR-like_C"/>
</dbReference>
<dbReference type="EMBL" id="CP047166">
    <property type="protein sequence ID" value="QRF66464.1"/>
    <property type="molecule type" value="Genomic_DNA"/>
</dbReference>
<protein>
    <submittedName>
        <fullName evidence="5">DeoR family transcriptional regulator</fullName>
    </submittedName>
</protein>
<evidence type="ECO:0000313" key="5">
    <source>
        <dbReference type="EMBL" id="QRF66464.1"/>
    </source>
</evidence>
<keyword evidence="2" id="KW-0805">Transcription regulation</keyword>
<gene>
    <name evidence="5" type="ORF">GQA70_09160</name>
</gene>
<keyword evidence="1" id="KW-0678">Repressor</keyword>
<name>A0ABX7F8M5_9RHOB</name>
<dbReference type="SMART" id="SM01134">
    <property type="entry name" value="DeoRC"/>
    <property type="match status" value="1"/>
</dbReference>
<dbReference type="InterPro" id="IPR036388">
    <property type="entry name" value="WH-like_DNA-bd_sf"/>
</dbReference>
<evidence type="ECO:0000259" key="4">
    <source>
        <dbReference type="PROSITE" id="PS51000"/>
    </source>
</evidence>
<dbReference type="RefSeq" id="WP_023850762.1">
    <property type="nucleotide sequence ID" value="NZ_CP047166.1"/>
</dbReference>
<proteinExistence type="predicted"/>
<dbReference type="SMART" id="SM00420">
    <property type="entry name" value="HTH_DEOR"/>
    <property type="match status" value="1"/>
</dbReference>
<dbReference type="InterPro" id="IPR001034">
    <property type="entry name" value="DeoR_HTH"/>
</dbReference>
<dbReference type="Pfam" id="PF08220">
    <property type="entry name" value="HTH_DeoR"/>
    <property type="match status" value="1"/>
</dbReference>
<evidence type="ECO:0000313" key="6">
    <source>
        <dbReference type="Proteomes" id="UP000596387"/>
    </source>
</evidence>
<dbReference type="SUPFAM" id="SSF100950">
    <property type="entry name" value="NagB/RpiA/CoA transferase-like"/>
    <property type="match status" value="1"/>
</dbReference>
<dbReference type="InterPro" id="IPR037171">
    <property type="entry name" value="NagB/RpiA_transferase-like"/>
</dbReference>
<keyword evidence="3" id="KW-0804">Transcription</keyword>
<dbReference type="Gene3D" id="1.10.10.10">
    <property type="entry name" value="Winged helix-like DNA-binding domain superfamily/Winged helix DNA-binding domain"/>
    <property type="match status" value="1"/>
</dbReference>
<reference evidence="5 6" key="1">
    <citation type="submission" date="2019-12" db="EMBL/GenBank/DDBJ databases">
        <title>Complete Genome Sequence of a Quorum-Sensing Bacterium,Rhodobacteraceae bacterium C31, Isolated from a marine microalgae symbiotic bacteria.</title>
        <authorList>
            <person name="Zhang Y."/>
        </authorList>
    </citation>
    <scope>NUCLEOTIDE SEQUENCE [LARGE SCALE GENOMIC DNA]</scope>
    <source>
        <strain evidence="5 6">C31</strain>
    </source>
</reference>
<dbReference type="Proteomes" id="UP000596387">
    <property type="component" value="Chromosome"/>
</dbReference>
<dbReference type="Pfam" id="PF00455">
    <property type="entry name" value="DeoRC"/>
    <property type="match status" value="1"/>
</dbReference>
<dbReference type="InterPro" id="IPR036390">
    <property type="entry name" value="WH_DNA-bd_sf"/>
</dbReference>
<evidence type="ECO:0000256" key="2">
    <source>
        <dbReference type="ARBA" id="ARBA00023015"/>
    </source>
</evidence>
<dbReference type="PROSITE" id="PS51000">
    <property type="entry name" value="HTH_DEOR_2"/>
    <property type="match status" value="1"/>
</dbReference>
<sequence length="250" mass="25815">MIRPNTPEARQEALRHRLDAGEALSLSALSQEFGVSPDSMRRDLKVLEAQGHARCIRGGALPPQPLARATLDRLPEMDHAALTTAALPLIADGMVVLMGGGTTIAALAAALPRLPKALIVTPAPAVALATLRRGTPTHLIGGRLSPSGAIAVGSDTTRALSRIAADLALLGVCGIDPAFGLSAEDCDEAAVKRAMLDAAHRSALLTAAAKLGTRSRFRVAPCAALDILITDAPGDVTPAYSDLGMEIRHA</sequence>
<dbReference type="InterPro" id="IPR050313">
    <property type="entry name" value="Carb_Metab_HTH_regulators"/>
</dbReference>